<proteinExistence type="predicted"/>
<evidence type="ECO:0000256" key="1">
    <source>
        <dbReference type="SAM" id="MobiDB-lite"/>
    </source>
</evidence>
<evidence type="ECO:0000259" key="2">
    <source>
        <dbReference type="Pfam" id="PF04149"/>
    </source>
</evidence>
<feature type="region of interest" description="Disordered" evidence="1">
    <location>
        <begin position="1"/>
        <end position="50"/>
    </location>
</feature>
<feature type="compositionally biased region" description="Polar residues" evidence="1">
    <location>
        <begin position="13"/>
        <end position="23"/>
    </location>
</feature>
<dbReference type="Proteomes" id="UP001602370">
    <property type="component" value="Unassembled WGS sequence"/>
</dbReference>
<evidence type="ECO:0000313" key="3">
    <source>
        <dbReference type="EMBL" id="MFF5921803.1"/>
    </source>
</evidence>
<comment type="caution">
    <text evidence="3">The sequence shown here is derived from an EMBL/GenBank/DDBJ whole genome shotgun (WGS) entry which is preliminary data.</text>
</comment>
<keyword evidence="4" id="KW-1185">Reference proteome</keyword>
<organism evidence="3 4">
    <name type="scientific">Streptomyces flavochromogenes</name>
    <dbReference type="NCBI Taxonomy" id="68199"/>
    <lineage>
        <taxon>Bacteria</taxon>
        <taxon>Bacillati</taxon>
        <taxon>Actinomycetota</taxon>
        <taxon>Actinomycetes</taxon>
        <taxon>Kitasatosporales</taxon>
        <taxon>Streptomycetaceae</taxon>
        <taxon>Streptomyces</taxon>
    </lineage>
</organism>
<evidence type="ECO:0000313" key="4">
    <source>
        <dbReference type="Proteomes" id="UP001602370"/>
    </source>
</evidence>
<protein>
    <submittedName>
        <fullName evidence="3">DUF397 domain-containing protein</fullName>
    </submittedName>
</protein>
<name>A0ABW6XWB7_9ACTN</name>
<feature type="domain" description="DUF397" evidence="2">
    <location>
        <begin position="12"/>
        <end position="67"/>
    </location>
</feature>
<accession>A0ABW6XWB7</accession>
<sequence>MFAVQHDPAEPTWRSSSYSSGNGQCVEVGDTSPVRAPVPVRDSKTAPAGPRLSFGEGAWASFVAAVRTERL</sequence>
<gene>
    <name evidence="3" type="ORF">ACFY8C_26145</name>
</gene>
<dbReference type="InterPro" id="IPR007278">
    <property type="entry name" value="DUF397"/>
</dbReference>
<dbReference type="EMBL" id="JBIBDZ010000008">
    <property type="protein sequence ID" value="MFF5921803.1"/>
    <property type="molecule type" value="Genomic_DNA"/>
</dbReference>
<dbReference type="Pfam" id="PF04149">
    <property type="entry name" value="DUF397"/>
    <property type="match status" value="1"/>
</dbReference>
<reference evidence="3 4" key="1">
    <citation type="submission" date="2024-10" db="EMBL/GenBank/DDBJ databases">
        <title>The Natural Products Discovery Center: Release of the First 8490 Sequenced Strains for Exploring Actinobacteria Biosynthetic Diversity.</title>
        <authorList>
            <person name="Kalkreuter E."/>
            <person name="Kautsar S.A."/>
            <person name="Yang D."/>
            <person name="Bader C.D."/>
            <person name="Teijaro C.N."/>
            <person name="Fluegel L."/>
            <person name="Davis C.M."/>
            <person name="Simpson J.R."/>
            <person name="Lauterbach L."/>
            <person name="Steele A.D."/>
            <person name="Gui C."/>
            <person name="Meng S."/>
            <person name="Li G."/>
            <person name="Viehrig K."/>
            <person name="Ye F."/>
            <person name="Su P."/>
            <person name="Kiefer A.F."/>
            <person name="Nichols A."/>
            <person name="Cepeda A.J."/>
            <person name="Yan W."/>
            <person name="Fan B."/>
            <person name="Jiang Y."/>
            <person name="Adhikari A."/>
            <person name="Zheng C.-J."/>
            <person name="Schuster L."/>
            <person name="Cowan T.M."/>
            <person name="Smanski M.J."/>
            <person name="Chevrette M.G."/>
            <person name="De Carvalho L.P.S."/>
            <person name="Shen B."/>
        </authorList>
    </citation>
    <scope>NUCLEOTIDE SEQUENCE [LARGE SCALE GENOMIC DNA]</scope>
    <source>
        <strain evidence="3 4">NPDC012605</strain>
    </source>
</reference>
<dbReference type="RefSeq" id="WP_030315428.1">
    <property type="nucleotide sequence ID" value="NZ_JBIBDZ010000008.1"/>
</dbReference>